<sequence>MSNEPWNLHISHRGQIYELLLPDDSSMRDLQQRLEELTGVAALNQKLLFKGRKATINAPSLSAAGLKDGARITMLGATQEEVGGLWKEESEHKRRERIMQDRKTKGTVKVRSTGSSAPSTYIFHHLEPLSHLPEPATALSMLRRLSSDPAIQHVMNVHRFSVGLLTELAPHEAPNLLGLNVNAGQAIKLRLRTDRYDGFRNYKEIRRVLCHELTHNIWSDHDDNFKELNSCLNREVLEFELNTHTLGGGGEYQPSSELEAEASVYVLGGSTMAPPANETVEERRRRMLDATMNRLRREEEELELSCGTAPPGSTGATD</sequence>
<gene>
    <name evidence="1" type="ORF">K488DRAFT_41637</name>
</gene>
<dbReference type="EMBL" id="MU273474">
    <property type="protein sequence ID" value="KAI0036212.1"/>
    <property type="molecule type" value="Genomic_DNA"/>
</dbReference>
<comment type="caution">
    <text evidence="1">The sequence shown here is derived from an EMBL/GenBank/DDBJ whole genome shotgun (WGS) entry which is preliminary data.</text>
</comment>
<evidence type="ECO:0000313" key="2">
    <source>
        <dbReference type="Proteomes" id="UP000814128"/>
    </source>
</evidence>
<accession>A0ACB8QX35</accession>
<protein>
    <submittedName>
        <fullName evidence="1">WLM domain-containing protein</fullName>
    </submittedName>
</protein>
<keyword evidence="2" id="KW-1185">Reference proteome</keyword>
<dbReference type="Proteomes" id="UP000814128">
    <property type="component" value="Unassembled WGS sequence"/>
</dbReference>
<reference evidence="1" key="2">
    <citation type="journal article" date="2022" name="New Phytol.">
        <title>Evolutionary transition to the ectomycorrhizal habit in the genomes of a hyperdiverse lineage of mushroom-forming fungi.</title>
        <authorList>
            <person name="Looney B."/>
            <person name="Miyauchi S."/>
            <person name="Morin E."/>
            <person name="Drula E."/>
            <person name="Courty P.E."/>
            <person name="Kohler A."/>
            <person name="Kuo A."/>
            <person name="LaButti K."/>
            <person name="Pangilinan J."/>
            <person name="Lipzen A."/>
            <person name="Riley R."/>
            <person name="Andreopoulos W."/>
            <person name="He G."/>
            <person name="Johnson J."/>
            <person name="Nolan M."/>
            <person name="Tritt A."/>
            <person name="Barry K.W."/>
            <person name="Grigoriev I.V."/>
            <person name="Nagy L.G."/>
            <person name="Hibbett D."/>
            <person name="Henrissat B."/>
            <person name="Matheny P.B."/>
            <person name="Labbe J."/>
            <person name="Martin F.M."/>
        </authorList>
    </citation>
    <scope>NUCLEOTIDE SEQUENCE</scope>
    <source>
        <strain evidence="1">EC-137</strain>
    </source>
</reference>
<name>A0ACB8QX35_9AGAM</name>
<proteinExistence type="predicted"/>
<reference evidence="1" key="1">
    <citation type="submission" date="2021-02" db="EMBL/GenBank/DDBJ databases">
        <authorList>
            <consortium name="DOE Joint Genome Institute"/>
            <person name="Ahrendt S."/>
            <person name="Looney B.P."/>
            <person name="Miyauchi S."/>
            <person name="Morin E."/>
            <person name="Drula E."/>
            <person name="Courty P.E."/>
            <person name="Chicoki N."/>
            <person name="Fauchery L."/>
            <person name="Kohler A."/>
            <person name="Kuo A."/>
            <person name="Labutti K."/>
            <person name="Pangilinan J."/>
            <person name="Lipzen A."/>
            <person name="Riley R."/>
            <person name="Andreopoulos W."/>
            <person name="He G."/>
            <person name="Johnson J."/>
            <person name="Barry K.W."/>
            <person name="Grigoriev I.V."/>
            <person name="Nagy L."/>
            <person name="Hibbett D."/>
            <person name="Henrissat B."/>
            <person name="Matheny P.B."/>
            <person name="Labbe J."/>
            <person name="Martin F."/>
        </authorList>
    </citation>
    <scope>NUCLEOTIDE SEQUENCE</scope>
    <source>
        <strain evidence="1">EC-137</strain>
    </source>
</reference>
<evidence type="ECO:0000313" key="1">
    <source>
        <dbReference type="EMBL" id="KAI0036212.1"/>
    </source>
</evidence>
<organism evidence="1 2">
    <name type="scientific">Vararia minispora EC-137</name>
    <dbReference type="NCBI Taxonomy" id="1314806"/>
    <lineage>
        <taxon>Eukaryota</taxon>
        <taxon>Fungi</taxon>
        <taxon>Dikarya</taxon>
        <taxon>Basidiomycota</taxon>
        <taxon>Agaricomycotina</taxon>
        <taxon>Agaricomycetes</taxon>
        <taxon>Russulales</taxon>
        <taxon>Lachnocladiaceae</taxon>
        <taxon>Vararia</taxon>
    </lineage>
</organism>